<gene>
    <name evidence="1" type="ORF">I6N95_21035</name>
</gene>
<name>A0A940SWZ1_9ENTE</name>
<dbReference type="PANTHER" id="PTHR34070">
    <property type="entry name" value="ARMADILLO-TYPE FOLD"/>
    <property type="match status" value="1"/>
</dbReference>
<dbReference type="EMBL" id="JAEEGA010000017">
    <property type="protein sequence ID" value="MBP1043514.1"/>
    <property type="molecule type" value="Genomic_DNA"/>
</dbReference>
<dbReference type="AlphaFoldDB" id="A0A940SWZ1"/>
<dbReference type="CDD" id="cd07064">
    <property type="entry name" value="AlkD_like_1"/>
    <property type="match status" value="1"/>
</dbReference>
<evidence type="ECO:0000313" key="1">
    <source>
        <dbReference type="EMBL" id="MBP1043514.1"/>
    </source>
</evidence>
<evidence type="ECO:0000313" key="2">
    <source>
        <dbReference type="Proteomes" id="UP000674938"/>
    </source>
</evidence>
<protein>
    <submittedName>
        <fullName evidence="1">DNA alkylation repair protein</fullName>
    </submittedName>
</protein>
<sequence>MEAYMKNQFPFLGLKAPQRQAACREVIKNSQQLPTPDLLEMIGAYYALREREYQYLAIDLAIANVKRLRKNQTLELAAFVSQKAWWDSVDAWRKFFGLRINHFPDELQEIYHHFHSSDDFWMRRVAINLQLMQKEKTDLVLLTKAILKDQETDEFFIQKAIGWSLRQYSKTDPQWVLSFLKDHQLSPLASREATKHLT</sequence>
<proteinExistence type="predicted"/>
<dbReference type="InterPro" id="IPR014825">
    <property type="entry name" value="DNA_alkylation"/>
</dbReference>
<dbReference type="PANTHER" id="PTHR34070:SF1">
    <property type="entry name" value="DNA ALKYLATION REPAIR PROTEIN"/>
    <property type="match status" value="1"/>
</dbReference>
<dbReference type="Gene3D" id="1.20.1660.10">
    <property type="entry name" value="Hypothetical protein (EF3068)"/>
    <property type="match status" value="1"/>
</dbReference>
<dbReference type="Pfam" id="PF08713">
    <property type="entry name" value="DNA_alkylation"/>
    <property type="match status" value="1"/>
</dbReference>
<dbReference type="InterPro" id="IPR016024">
    <property type="entry name" value="ARM-type_fold"/>
</dbReference>
<organism evidence="1 2">
    <name type="scientific">Vagococcus allomyrinae</name>
    <dbReference type="NCBI Taxonomy" id="2794353"/>
    <lineage>
        <taxon>Bacteria</taxon>
        <taxon>Bacillati</taxon>
        <taxon>Bacillota</taxon>
        <taxon>Bacilli</taxon>
        <taxon>Lactobacillales</taxon>
        <taxon>Enterococcaceae</taxon>
        <taxon>Vagococcus</taxon>
    </lineage>
</organism>
<dbReference type="SUPFAM" id="SSF48371">
    <property type="entry name" value="ARM repeat"/>
    <property type="match status" value="1"/>
</dbReference>
<accession>A0A940SWZ1</accession>
<keyword evidence="2" id="KW-1185">Reference proteome</keyword>
<comment type="caution">
    <text evidence="1">The sequence shown here is derived from an EMBL/GenBank/DDBJ whole genome shotgun (WGS) entry which is preliminary data.</text>
</comment>
<reference evidence="1" key="1">
    <citation type="submission" date="2020-12" db="EMBL/GenBank/DDBJ databases">
        <title>Vagococcus allomyrinae sp. nov. and Enterococcus lavae sp. nov., isolated from the larvae of Allomyrina dichotoma.</title>
        <authorList>
            <person name="Lee S.D."/>
        </authorList>
    </citation>
    <scope>NUCLEOTIDE SEQUENCE</scope>
    <source>
        <strain evidence="1">BWB3-3</strain>
    </source>
</reference>
<dbReference type="Proteomes" id="UP000674938">
    <property type="component" value="Unassembled WGS sequence"/>
</dbReference>
<dbReference type="Gene3D" id="1.25.40.290">
    <property type="entry name" value="ARM repeat domains"/>
    <property type="match status" value="1"/>
</dbReference>